<name>A0A6A1VB27_9ROSI</name>
<gene>
    <name evidence="1" type="ORF">CJ030_MR6G023543</name>
</gene>
<dbReference type="Proteomes" id="UP000516437">
    <property type="component" value="Chromosome 6"/>
</dbReference>
<dbReference type="EMBL" id="RXIC02000024">
    <property type="protein sequence ID" value="KAB1209994.1"/>
    <property type="molecule type" value="Genomic_DNA"/>
</dbReference>
<accession>A0A6A1VB27</accession>
<comment type="caution">
    <text evidence="1">The sequence shown here is derived from an EMBL/GenBank/DDBJ whole genome shotgun (WGS) entry which is preliminary data.</text>
</comment>
<sequence length="60" mass="6880">MKVFGRQGLGKDEFIRPIYKPNNTNLMSSTPIQLPPFKLTAKVLKHRELAFDTSSTPKKY</sequence>
<evidence type="ECO:0000313" key="1">
    <source>
        <dbReference type="EMBL" id="KAB1209994.1"/>
    </source>
</evidence>
<dbReference type="AlphaFoldDB" id="A0A6A1VB27"/>
<keyword evidence="2" id="KW-1185">Reference proteome</keyword>
<proteinExistence type="predicted"/>
<organism evidence="1 2">
    <name type="scientific">Morella rubra</name>
    <name type="common">Chinese bayberry</name>
    <dbReference type="NCBI Taxonomy" id="262757"/>
    <lineage>
        <taxon>Eukaryota</taxon>
        <taxon>Viridiplantae</taxon>
        <taxon>Streptophyta</taxon>
        <taxon>Embryophyta</taxon>
        <taxon>Tracheophyta</taxon>
        <taxon>Spermatophyta</taxon>
        <taxon>Magnoliopsida</taxon>
        <taxon>eudicotyledons</taxon>
        <taxon>Gunneridae</taxon>
        <taxon>Pentapetalae</taxon>
        <taxon>rosids</taxon>
        <taxon>fabids</taxon>
        <taxon>Fagales</taxon>
        <taxon>Myricaceae</taxon>
        <taxon>Morella</taxon>
    </lineage>
</organism>
<reference evidence="1 2" key="1">
    <citation type="journal article" date="2019" name="Plant Biotechnol. J.">
        <title>The red bayberry genome and genetic basis of sex determination.</title>
        <authorList>
            <person name="Jia H.M."/>
            <person name="Jia H.J."/>
            <person name="Cai Q.L."/>
            <person name="Wang Y."/>
            <person name="Zhao H.B."/>
            <person name="Yang W.F."/>
            <person name="Wang G.Y."/>
            <person name="Li Y.H."/>
            <person name="Zhan D.L."/>
            <person name="Shen Y.T."/>
            <person name="Niu Q.F."/>
            <person name="Chang L."/>
            <person name="Qiu J."/>
            <person name="Zhao L."/>
            <person name="Xie H.B."/>
            <person name="Fu W.Y."/>
            <person name="Jin J."/>
            <person name="Li X.W."/>
            <person name="Jiao Y."/>
            <person name="Zhou C.C."/>
            <person name="Tu T."/>
            <person name="Chai C.Y."/>
            <person name="Gao J.L."/>
            <person name="Fan L.J."/>
            <person name="van de Weg E."/>
            <person name="Wang J.Y."/>
            <person name="Gao Z.S."/>
        </authorList>
    </citation>
    <scope>NUCLEOTIDE SEQUENCE [LARGE SCALE GENOMIC DNA]</scope>
    <source>
        <tissue evidence="1">Leaves</tissue>
    </source>
</reference>
<protein>
    <submittedName>
        <fullName evidence="1">Uncharacterized protein</fullName>
    </submittedName>
</protein>
<evidence type="ECO:0000313" key="2">
    <source>
        <dbReference type="Proteomes" id="UP000516437"/>
    </source>
</evidence>